<feature type="transmembrane region" description="Helical" evidence="1">
    <location>
        <begin position="77"/>
        <end position="99"/>
    </location>
</feature>
<sequence>MNKSTKAALVWGGLCAILLYRTLPAGVMMSWQVFRQYDIPVMQLVVSVLMPLLPALAPLGCFFALRATAAERRLAVVILPMVAWLACQVILIVLFYFIAVKSGGLPPYSEGLSAMMLRMLNISLLSSMLVVALTIAACGYAFWRESRR</sequence>
<feature type="transmembrane region" description="Helical" evidence="1">
    <location>
        <begin position="119"/>
        <end position="143"/>
    </location>
</feature>
<evidence type="ECO:0000313" key="3">
    <source>
        <dbReference type="Proteomes" id="UP000430368"/>
    </source>
</evidence>
<gene>
    <name evidence="2" type="ORF">FO014_13250</name>
</gene>
<evidence type="ECO:0000256" key="1">
    <source>
        <dbReference type="SAM" id="Phobius"/>
    </source>
</evidence>
<evidence type="ECO:0000313" key="2">
    <source>
        <dbReference type="EMBL" id="QHA87847.1"/>
    </source>
</evidence>
<keyword evidence="1" id="KW-0472">Membrane</keyword>
<accession>A0ABX6GNM8</accession>
<keyword evidence="1" id="KW-1133">Transmembrane helix</keyword>
<feature type="transmembrane region" description="Helical" evidence="1">
    <location>
        <begin position="40"/>
        <end position="65"/>
    </location>
</feature>
<protein>
    <submittedName>
        <fullName evidence="2">Uncharacterized protein</fullName>
    </submittedName>
</protein>
<organism evidence="2 3">
    <name type="scientific">Serratia rhizosphaerae</name>
    <dbReference type="NCBI Taxonomy" id="2597702"/>
    <lineage>
        <taxon>Bacteria</taxon>
        <taxon>Pseudomonadati</taxon>
        <taxon>Pseudomonadota</taxon>
        <taxon>Gammaproteobacteria</taxon>
        <taxon>Enterobacterales</taxon>
        <taxon>Yersiniaceae</taxon>
        <taxon>Serratia</taxon>
    </lineage>
</organism>
<dbReference type="RefSeq" id="WP_160029834.1">
    <property type="nucleotide sequence ID" value="NZ_CP041764.1"/>
</dbReference>
<dbReference type="EMBL" id="CP041764">
    <property type="protein sequence ID" value="QHA87847.1"/>
    <property type="molecule type" value="Genomic_DNA"/>
</dbReference>
<reference evidence="2 3" key="1">
    <citation type="submission" date="2019-07" db="EMBL/GenBank/DDBJ databases">
        <title>Serratia dokdonensis sp. nov., an elicitor of systemic resistance in Nicotiana Tabacum.</title>
        <authorList>
            <person name="Son J.-S."/>
            <person name="Hwang Y.-J."/>
            <person name="Lee S.-Y."/>
            <person name="Ghim S.-Y."/>
        </authorList>
    </citation>
    <scope>NUCLEOTIDE SEQUENCE [LARGE SCALE GENOMIC DNA]</scope>
    <source>
        <strain evidence="2 3">KUDC3025</strain>
    </source>
</reference>
<name>A0ABX6GNM8_9GAMM</name>
<dbReference type="Proteomes" id="UP000430368">
    <property type="component" value="Chromosome"/>
</dbReference>
<proteinExistence type="predicted"/>
<keyword evidence="1" id="KW-0812">Transmembrane</keyword>
<keyword evidence="3" id="KW-1185">Reference proteome</keyword>